<evidence type="ECO:0000313" key="4">
    <source>
        <dbReference type="Proteomes" id="UP000092154"/>
    </source>
</evidence>
<keyword evidence="1" id="KW-1133">Transmembrane helix</keyword>
<evidence type="ECO:0000256" key="1">
    <source>
        <dbReference type="SAM" id="Phobius"/>
    </source>
</evidence>
<feature type="non-terminal residue" evidence="3">
    <location>
        <position position="248"/>
    </location>
</feature>
<dbReference type="InterPro" id="IPR045339">
    <property type="entry name" value="DUF6534"/>
</dbReference>
<keyword evidence="1" id="KW-0812">Transmembrane</keyword>
<evidence type="ECO:0000259" key="2">
    <source>
        <dbReference type="Pfam" id="PF20152"/>
    </source>
</evidence>
<proteinExistence type="predicted"/>
<sequence length="248" mass="28051">MIASCLFGCSMLQTYTYYKRFQSDRRIFQLLSKLTFKMLTLAHIICIMYWTWTLTISGFNNPGSITIFSDPRDANLILTPLISTFVQIFFIYRLFILSGSKIIAAFCIILSILNLVGTLVNAVKAIDYTAQSEDTQNWLTILTLVAAAACDLAITIGLVYFLQRERRRTKVNQTQNIVDRLTLWAIETGLATSMSAVLVTAFFCAMRNTFLWTAFYEVLADVYANSLLAALNSREITRTPDPCVVEFS</sequence>
<feature type="transmembrane region" description="Helical" evidence="1">
    <location>
        <begin position="74"/>
        <end position="95"/>
    </location>
</feature>
<accession>A0A1B7MJR3</accession>
<name>A0A1B7MJR3_9AGAM</name>
<feature type="transmembrane region" description="Helical" evidence="1">
    <location>
        <begin position="34"/>
        <end position="54"/>
    </location>
</feature>
<dbReference type="Proteomes" id="UP000092154">
    <property type="component" value="Unassembled WGS sequence"/>
</dbReference>
<gene>
    <name evidence="3" type="ORF">K503DRAFT_860113</name>
</gene>
<feature type="transmembrane region" description="Helical" evidence="1">
    <location>
        <begin position="102"/>
        <end position="126"/>
    </location>
</feature>
<protein>
    <recommendedName>
        <fullName evidence="2">DUF6534 domain-containing protein</fullName>
    </recommendedName>
</protein>
<feature type="transmembrane region" description="Helical" evidence="1">
    <location>
        <begin position="138"/>
        <end position="162"/>
    </location>
</feature>
<organism evidence="3 4">
    <name type="scientific">Rhizopogon vinicolor AM-OR11-026</name>
    <dbReference type="NCBI Taxonomy" id="1314800"/>
    <lineage>
        <taxon>Eukaryota</taxon>
        <taxon>Fungi</taxon>
        <taxon>Dikarya</taxon>
        <taxon>Basidiomycota</taxon>
        <taxon>Agaricomycotina</taxon>
        <taxon>Agaricomycetes</taxon>
        <taxon>Agaricomycetidae</taxon>
        <taxon>Boletales</taxon>
        <taxon>Suillineae</taxon>
        <taxon>Rhizopogonaceae</taxon>
        <taxon>Rhizopogon</taxon>
    </lineage>
</organism>
<dbReference type="AlphaFoldDB" id="A0A1B7MJR3"/>
<keyword evidence="4" id="KW-1185">Reference proteome</keyword>
<dbReference type="OrthoDB" id="2535105at2759"/>
<dbReference type="PANTHER" id="PTHR40465:SF1">
    <property type="entry name" value="DUF6534 DOMAIN-CONTAINING PROTEIN"/>
    <property type="match status" value="1"/>
</dbReference>
<evidence type="ECO:0000313" key="3">
    <source>
        <dbReference type="EMBL" id="OAX32848.1"/>
    </source>
</evidence>
<dbReference type="PANTHER" id="PTHR40465">
    <property type="entry name" value="CHROMOSOME 1, WHOLE GENOME SHOTGUN SEQUENCE"/>
    <property type="match status" value="1"/>
</dbReference>
<reference evidence="3 4" key="1">
    <citation type="submission" date="2016-06" db="EMBL/GenBank/DDBJ databases">
        <title>Comparative genomics of the ectomycorrhizal sister species Rhizopogon vinicolor and Rhizopogon vesiculosus (Basidiomycota: Boletales) reveals a divergence of the mating type B locus.</title>
        <authorList>
            <consortium name="DOE Joint Genome Institute"/>
            <person name="Mujic A.B."/>
            <person name="Kuo A."/>
            <person name="Tritt A."/>
            <person name="Lipzen A."/>
            <person name="Chen C."/>
            <person name="Johnson J."/>
            <person name="Sharma A."/>
            <person name="Barry K."/>
            <person name="Grigoriev I.V."/>
            <person name="Spatafora J.W."/>
        </authorList>
    </citation>
    <scope>NUCLEOTIDE SEQUENCE [LARGE SCALE GENOMIC DNA]</scope>
    <source>
        <strain evidence="3 4">AM-OR11-026</strain>
    </source>
</reference>
<dbReference type="EMBL" id="KV448898">
    <property type="protein sequence ID" value="OAX32848.1"/>
    <property type="molecule type" value="Genomic_DNA"/>
</dbReference>
<dbReference type="Pfam" id="PF20152">
    <property type="entry name" value="DUF6534"/>
    <property type="match status" value="1"/>
</dbReference>
<feature type="domain" description="DUF6534" evidence="2">
    <location>
        <begin position="147"/>
        <end position="235"/>
    </location>
</feature>
<keyword evidence="1" id="KW-0472">Membrane</keyword>
<dbReference type="InParanoid" id="A0A1B7MJR3"/>
<dbReference type="STRING" id="1314800.A0A1B7MJR3"/>
<feature type="transmembrane region" description="Helical" evidence="1">
    <location>
        <begin position="183"/>
        <end position="203"/>
    </location>
</feature>